<feature type="coiled-coil region" evidence="1">
    <location>
        <begin position="159"/>
        <end position="186"/>
    </location>
</feature>
<dbReference type="Pfam" id="PF03004">
    <property type="entry name" value="Transposase_24"/>
    <property type="match status" value="1"/>
</dbReference>
<dbReference type="AlphaFoldDB" id="A0AAV6WPC9"/>
<dbReference type="Proteomes" id="UP000826271">
    <property type="component" value="Unassembled WGS sequence"/>
</dbReference>
<evidence type="ECO:0008006" key="5">
    <source>
        <dbReference type="Google" id="ProtNLM"/>
    </source>
</evidence>
<dbReference type="PANTHER" id="PTHR33144:SF48">
    <property type="entry name" value="PLANT TRANSPOSASE (PTTA_EN_SPM FAMILY)"/>
    <property type="match status" value="1"/>
</dbReference>
<gene>
    <name evidence="3" type="ORF">BUALT_Bualt15G0089100</name>
</gene>
<comment type="caution">
    <text evidence="3">The sequence shown here is derived from an EMBL/GenBank/DDBJ whole genome shotgun (WGS) entry which is preliminary data.</text>
</comment>
<feature type="compositionally biased region" description="Basic and acidic residues" evidence="2">
    <location>
        <begin position="104"/>
        <end position="114"/>
    </location>
</feature>
<dbReference type="InterPro" id="IPR004252">
    <property type="entry name" value="Probable_transposase_24"/>
</dbReference>
<protein>
    <recommendedName>
        <fullName evidence="5">Transposase</fullName>
    </recommendedName>
</protein>
<name>A0AAV6WPC9_9LAMI</name>
<keyword evidence="4" id="KW-1185">Reference proteome</keyword>
<dbReference type="EMBL" id="WHWC01000015">
    <property type="protein sequence ID" value="KAG8368845.1"/>
    <property type="molecule type" value="Genomic_DNA"/>
</dbReference>
<feature type="region of interest" description="Disordered" evidence="2">
    <location>
        <begin position="92"/>
        <end position="121"/>
    </location>
</feature>
<evidence type="ECO:0000256" key="1">
    <source>
        <dbReference type="SAM" id="Coils"/>
    </source>
</evidence>
<organism evidence="3 4">
    <name type="scientific">Buddleja alternifolia</name>
    <dbReference type="NCBI Taxonomy" id="168488"/>
    <lineage>
        <taxon>Eukaryota</taxon>
        <taxon>Viridiplantae</taxon>
        <taxon>Streptophyta</taxon>
        <taxon>Embryophyta</taxon>
        <taxon>Tracheophyta</taxon>
        <taxon>Spermatophyta</taxon>
        <taxon>Magnoliopsida</taxon>
        <taxon>eudicotyledons</taxon>
        <taxon>Gunneridae</taxon>
        <taxon>Pentapetalae</taxon>
        <taxon>asterids</taxon>
        <taxon>lamiids</taxon>
        <taxon>Lamiales</taxon>
        <taxon>Scrophulariaceae</taxon>
        <taxon>Buddlejeae</taxon>
        <taxon>Buddleja</taxon>
    </lineage>
</organism>
<keyword evidence="1" id="KW-0175">Coiled coil</keyword>
<evidence type="ECO:0000256" key="2">
    <source>
        <dbReference type="SAM" id="MobiDB-lite"/>
    </source>
</evidence>
<proteinExistence type="predicted"/>
<evidence type="ECO:0000313" key="3">
    <source>
        <dbReference type="EMBL" id="KAG8368845.1"/>
    </source>
</evidence>
<sequence length="192" mass="22427">MMQSRFDIDPMSKEWIMRSISWKWKDWKAKVKIRHYYPYKTDEERLAHCDERVQPDQWPVFVKLWSTEEMQKVNRSDGKEPSRAELFIMTRTRKNGKPINEASSETKLRDRAKDQNSPMVNNKQGNVLLEIIGADKKGRPRCLELGPSPAEFGGLKRSHAETIRMVSEAKSEIQEVKEKMAIMEQTCAHMAS</sequence>
<reference evidence="3" key="1">
    <citation type="submission" date="2019-10" db="EMBL/GenBank/DDBJ databases">
        <authorList>
            <person name="Zhang R."/>
            <person name="Pan Y."/>
            <person name="Wang J."/>
            <person name="Ma R."/>
            <person name="Yu S."/>
        </authorList>
    </citation>
    <scope>NUCLEOTIDE SEQUENCE</scope>
    <source>
        <strain evidence="3">LA-IB0</strain>
        <tissue evidence="3">Leaf</tissue>
    </source>
</reference>
<accession>A0AAV6WPC9</accession>
<dbReference type="PANTHER" id="PTHR33144">
    <property type="entry name" value="OS10G0409366 PROTEIN-RELATED"/>
    <property type="match status" value="1"/>
</dbReference>
<evidence type="ECO:0000313" key="4">
    <source>
        <dbReference type="Proteomes" id="UP000826271"/>
    </source>
</evidence>